<protein>
    <recommendedName>
        <fullName evidence="1">DUF5018 domain-containing protein</fullName>
    </recommendedName>
</protein>
<name>A0A2Z4IPR7_9BACT</name>
<evidence type="ECO:0000313" key="3">
    <source>
        <dbReference type="Proteomes" id="UP000248688"/>
    </source>
</evidence>
<evidence type="ECO:0000313" key="2">
    <source>
        <dbReference type="EMBL" id="AWW32709.1"/>
    </source>
</evidence>
<feature type="domain" description="DUF5018" evidence="1">
    <location>
        <begin position="64"/>
        <end position="118"/>
    </location>
</feature>
<dbReference type="KEGG" id="est:DN752_22600"/>
<accession>A0A2Z4IPR7</accession>
<dbReference type="InterPro" id="IPR054460">
    <property type="entry name" value="DUF5018-rel"/>
</dbReference>
<dbReference type="Gene3D" id="2.60.40.4120">
    <property type="match status" value="1"/>
</dbReference>
<dbReference type="EMBL" id="CP030041">
    <property type="protein sequence ID" value="AWW32709.1"/>
    <property type="molecule type" value="Genomic_DNA"/>
</dbReference>
<keyword evidence="3" id="KW-1185">Reference proteome</keyword>
<organism evidence="2 3">
    <name type="scientific">Echinicola strongylocentroti</name>
    <dbReference type="NCBI Taxonomy" id="1795355"/>
    <lineage>
        <taxon>Bacteria</taxon>
        <taxon>Pseudomonadati</taxon>
        <taxon>Bacteroidota</taxon>
        <taxon>Cytophagia</taxon>
        <taxon>Cytophagales</taxon>
        <taxon>Cyclobacteriaceae</taxon>
        <taxon>Echinicola</taxon>
    </lineage>
</organism>
<dbReference type="OrthoDB" id="760804at2"/>
<gene>
    <name evidence="2" type="ORF">DN752_22600</name>
</gene>
<evidence type="ECO:0000259" key="1">
    <source>
        <dbReference type="Pfam" id="PF22243"/>
    </source>
</evidence>
<sequence>MDLSQYGDTAFLLDARLFRLEEADRQVWEEDGVVTGARRVFISEGAAVIDNDNFTATITISEENADYLSLLGITFTHRAMKIEPVGDAPRAGIPADFSDRSFVYTVHSADGTTHDWTVFVEVEGEGAGN</sequence>
<dbReference type="Pfam" id="PF22243">
    <property type="entry name" value="DUF5018-rel"/>
    <property type="match status" value="1"/>
</dbReference>
<proteinExistence type="predicted"/>
<reference evidence="2 3" key="1">
    <citation type="submission" date="2018-06" db="EMBL/GenBank/DDBJ databases">
        <title>Echinicola strongylocentroti sp. nov., isolated from a sea urchin Strongylocentrotus intermedius.</title>
        <authorList>
            <person name="Bae S.S."/>
        </authorList>
    </citation>
    <scope>NUCLEOTIDE SEQUENCE [LARGE SCALE GENOMIC DNA]</scope>
    <source>
        <strain evidence="2 3">MEBiC08714</strain>
    </source>
</reference>
<dbReference type="AlphaFoldDB" id="A0A2Z4IPR7"/>
<dbReference type="Proteomes" id="UP000248688">
    <property type="component" value="Chromosome"/>
</dbReference>